<evidence type="ECO:0000313" key="4">
    <source>
        <dbReference type="Proteomes" id="UP001235939"/>
    </source>
</evidence>
<proteinExistence type="predicted"/>
<dbReference type="PROSITE" id="PS50878">
    <property type="entry name" value="RT_POL"/>
    <property type="match status" value="1"/>
</dbReference>
<dbReference type="PANTHER" id="PTHR21301">
    <property type="entry name" value="REVERSE TRANSCRIPTASE"/>
    <property type="match status" value="1"/>
</dbReference>
<dbReference type="InterPro" id="IPR043502">
    <property type="entry name" value="DNA/RNA_pol_sf"/>
</dbReference>
<dbReference type="InterPro" id="IPR000477">
    <property type="entry name" value="RT_dom"/>
</dbReference>
<accession>A0ABY6L7C7</accession>
<evidence type="ECO:0000313" key="3">
    <source>
        <dbReference type="EMBL" id="UYV77066.1"/>
    </source>
</evidence>
<dbReference type="InterPro" id="IPR058912">
    <property type="entry name" value="HTH_animal"/>
</dbReference>
<feature type="region of interest" description="Disordered" evidence="1">
    <location>
        <begin position="1"/>
        <end position="85"/>
    </location>
</feature>
<dbReference type="Proteomes" id="UP001235939">
    <property type="component" value="Chromosome 14"/>
</dbReference>
<reference evidence="3 4" key="1">
    <citation type="submission" date="2022-01" db="EMBL/GenBank/DDBJ databases">
        <title>A chromosomal length assembly of Cordylochernes scorpioides.</title>
        <authorList>
            <person name="Zeh D."/>
            <person name="Zeh J."/>
        </authorList>
    </citation>
    <scope>NUCLEOTIDE SEQUENCE [LARGE SCALE GENOMIC DNA]</scope>
    <source>
        <strain evidence="3">IN4F17</strain>
        <tissue evidence="3">Whole Body</tissue>
    </source>
</reference>
<dbReference type="EMBL" id="CP092876">
    <property type="protein sequence ID" value="UYV77066.1"/>
    <property type="molecule type" value="Genomic_DNA"/>
</dbReference>
<evidence type="ECO:0000256" key="1">
    <source>
        <dbReference type="SAM" id="MobiDB-lite"/>
    </source>
</evidence>
<feature type="domain" description="Reverse transcriptase" evidence="2">
    <location>
        <begin position="417"/>
        <end position="655"/>
    </location>
</feature>
<dbReference type="Pfam" id="PF00078">
    <property type="entry name" value="RVT_1"/>
    <property type="match status" value="1"/>
</dbReference>
<keyword evidence="4" id="KW-1185">Reference proteome</keyword>
<dbReference type="CDD" id="cd10442">
    <property type="entry name" value="GIY-YIG_PLEs"/>
    <property type="match status" value="1"/>
</dbReference>
<organism evidence="3 4">
    <name type="scientific">Cordylochernes scorpioides</name>
    <dbReference type="NCBI Taxonomy" id="51811"/>
    <lineage>
        <taxon>Eukaryota</taxon>
        <taxon>Metazoa</taxon>
        <taxon>Ecdysozoa</taxon>
        <taxon>Arthropoda</taxon>
        <taxon>Chelicerata</taxon>
        <taxon>Arachnida</taxon>
        <taxon>Pseudoscorpiones</taxon>
        <taxon>Cheliferoidea</taxon>
        <taxon>Chernetidae</taxon>
        <taxon>Cordylochernes</taxon>
    </lineage>
</organism>
<protein>
    <recommendedName>
        <fullName evidence="2">Reverse transcriptase domain-containing protein</fullName>
    </recommendedName>
</protein>
<gene>
    <name evidence="3" type="ORF">LAZ67_14003110</name>
</gene>
<feature type="compositionally biased region" description="Basic and acidic residues" evidence="1">
    <location>
        <begin position="58"/>
        <end position="70"/>
    </location>
</feature>
<evidence type="ECO:0000259" key="2">
    <source>
        <dbReference type="PROSITE" id="PS50878"/>
    </source>
</evidence>
<feature type="compositionally biased region" description="Polar residues" evidence="1">
    <location>
        <begin position="25"/>
        <end position="54"/>
    </location>
</feature>
<dbReference type="Pfam" id="PF26215">
    <property type="entry name" value="HTH_animal"/>
    <property type="match status" value="1"/>
</dbReference>
<name>A0ABY6L7C7_9ARAC</name>
<dbReference type="SUPFAM" id="SSF56672">
    <property type="entry name" value="DNA/RNA polymerases"/>
    <property type="match status" value="1"/>
</dbReference>
<sequence length="891" mass="102373">MTHRKGKKTVQIGSEKEQRWRNKPASPTKQPSNLSPQQETIFTEETPPQRTSAYPLTDRQRREQADRANDSPDIPASHGNRAAMWPKPCDKFHTFDLTSSRQCSRQQATINFTEATSVYKLYMERLQRQQEYKPKPSFLTELSHNSLADHIQPLISSQPLYLHYSAKFDVVITPVEGFFARKLALILSRSPAAPITRGPMGRLSIIAGHRIEIKVDNLDIKSAVYPCVRRNSLVHSKMREWGRLGYRLMTSKEIIKLLGTTEDTHVKLLRARTKGCYSKIRILSKTVKDLICILSQHIPARNMAELLIGITSDIKAQDSMLDIRHRNKLSFWSKKYKVPLSPQDQQQSILNLSSFVPSPDQGSRTVIMNTSDYISGMNQILSNSDIFTPATVEEHTTSNSKYKKELRTLCRNRIITTDELQGFLSNLHGQAYIYGLPKVHKLNIPLRPIVAFHLSPTAPLAQFLAKIIIPILKEGAASTSISSTPKFLDHIQKYRFMISFDVINLYPSLPHSLILECAKEFLRTHGYTADLISKLSTLISICLSNSIFNFDKCYYRQTKGTPMGSPLSSPLSEIVMRKIDSLITSHFPADIHTWFRYIDDIFCIINIESLDSIHTKLNSLFPDIQFTFEKENNCSLAFLDIMITKQNCRYITNVYYKPSFHPSYIHYTSYCPLSHKINTVKTLSKRIFTHCSTSEFKHTETQIVVNHLMNSGYPRNFILRHFYNPQQQLSSQTYRSTCIIPYSAHSVNIARYLKNKHGIRTFYTNNPKLETIVRNPITRNSFPITLPHFTNSVYSLKCSDCNSLYIGETGRRIKDRIDEHHRNIRNSEPRSLIVQHIRQTGHSFDTSQPQAYYSGITNKYRRLVVEALLSLRHNSINRHIDIPDIYNAIVP</sequence>
<dbReference type="PANTHER" id="PTHR21301:SF10">
    <property type="entry name" value="REVERSE TRANSCRIPTASE DOMAIN-CONTAINING PROTEIN"/>
    <property type="match status" value="1"/>
</dbReference>